<evidence type="ECO:0000313" key="2">
    <source>
        <dbReference type="EMBL" id="TID18215.1"/>
    </source>
</evidence>
<reference evidence="2 3" key="1">
    <citation type="submission" date="2019-04" db="EMBL/GenBank/DDBJ databases">
        <title>High contiguity whole genome sequence and gene annotation resource for two Venturia nashicola isolates.</title>
        <authorList>
            <person name="Prokchorchik M."/>
            <person name="Won K."/>
            <person name="Lee Y."/>
            <person name="Choi E.D."/>
            <person name="Segonzac C."/>
            <person name="Sohn K.H."/>
        </authorList>
    </citation>
    <scope>NUCLEOTIDE SEQUENCE [LARGE SCALE GENOMIC DNA]</scope>
    <source>
        <strain evidence="2 3">PRI2</strain>
    </source>
</reference>
<protein>
    <submittedName>
        <fullName evidence="2">Uncharacterized protein</fullName>
    </submittedName>
</protein>
<feature type="chain" id="PRO_5021488067" evidence="1">
    <location>
        <begin position="23"/>
        <end position="148"/>
    </location>
</feature>
<accession>A0A4Z1P2P7</accession>
<dbReference type="EMBL" id="SNSC02000014">
    <property type="protein sequence ID" value="TID18215.1"/>
    <property type="molecule type" value="Genomic_DNA"/>
</dbReference>
<dbReference type="AlphaFoldDB" id="A0A4Z1P2P7"/>
<dbReference type="OrthoDB" id="10484419at2759"/>
<gene>
    <name evidence="2" type="ORF">E6O75_ATG06291</name>
</gene>
<proteinExistence type="predicted"/>
<keyword evidence="1" id="KW-0732">Signal</keyword>
<keyword evidence="3" id="KW-1185">Reference proteome</keyword>
<organism evidence="2 3">
    <name type="scientific">Venturia nashicola</name>
    <dbReference type="NCBI Taxonomy" id="86259"/>
    <lineage>
        <taxon>Eukaryota</taxon>
        <taxon>Fungi</taxon>
        <taxon>Dikarya</taxon>
        <taxon>Ascomycota</taxon>
        <taxon>Pezizomycotina</taxon>
        <taxon>Dothideomycetes</taxon>
        <taxon>Pleosporomycetidae</taxon>
        <taxon>Venturiales</taxon>
        <taxon>Venturiaceae</taxon>
        <taxon>Venturia</taxon>
    </lineage>
</organism>
<comment type="caution">
    <text evidence="2">The sequence shown here is derived from an EMBL/GenBank/DDBJ whole genome shotgun (WGS) entry which is preliminary data.</text>
</comment>
<sequence length="148" mass="16345">MLFSQTLFLVGAFLTTSAQGLAVETRDNHPMKGMSPEAPKGGEFKFCYEIDVTLSKEESYKLSAQEKTKHIKEAFDMAQKGKTKDCGKETINTGYNPASGSVLKAFVVRQTPTRQECHAKDKQGKCGIPMSWTLSERDPKNCGTCKLV</sequence>
<name>A0A4Z1P2P7_9PEZI</name>
<feature type="signal peptide" evidence="1">
    <location>
        <begin position="1"/>
        <end position="22"/>
    </location>
</feature>
<evidence type="ECO:0000313" key="3">
    <source>
        <dbReference type="Proteomes" id="UP000298493"/>
    </source>
</evidence>
<evidence type="ECO:0000256" key="1">
    <source>
        <dbReference type="SAM" id="SignalP"/>
    </source>
</evidence>
<dbReference type="Proteomes" id="UP000298493">
    <property type="component" value="Unassembled WGS sequence"/>
</dbReference>